<evidence type="ECO:0000313" key="5">
    <source>
        <dbReference type="EMBL" id="CAA7395064.1"/>
    </source>
</evidence>
<dbReference type="InterPro" id="IPR002213">
    <property type="entry name" value="UDP_glucos_trans"/>
</dbReference>
<dbReference type="OrthoDB" id="1721575at2759"/>
<evidence type="ECO:0000313" key="6">
    <source>
        <dbReference type="Proteomes" id="UP000663760"/>
    </source>
</evidence>
<protein>
    <recommendedName>
        <fullName evidence="4">Glycosyltransferase</fullName>
        <ecNumber evidence="4">2.4.1.-</ecNumber>
    </recommendedName>
</protein>
<organism evidence="5 6">
    <name type="scientific">Spirodela intermedia</name>
    <name type="common">Intermediate duckweed</name>
    <dbReference type="NCBI Taxonomy" id="51605"/>
    <lineage>
        <taxon>Eukaryota</taxon>
        <taxon>Viridiplantae</taxon>
        <taxon>Streptophyta</taxon>
        <taxon>Embryophyta</taxon>
        <taxon>Tracheophyta</taxon>
        <taxon>Spermatophyta</taxon>
        <taxon>Magnoliopsida</taxon>
        <taxon>Liliopsida</taxon>
        <taxon>Araceae</taxon>
        <taxon>Lemnoideae</taxon>
        <taxon>Spirodela</taxon>
    </lineage>
</organism>
<proteinExistence type="inferred from homology"/>
<dbReference type="Proteomes" id="UP000663760">
    <property type="component" value="Chromosome 4"/>
</dbReference>
<gene>
    <name evidence="5" type="ORF">SI8410_04005725</name>
</gene>
<keyword evidence="3" id="KW-0328">Glycosyltransferase</keyword>
<reference evidence="5" key="1">
    <citation type="submission" date="2020-02" db="EMBL/GenBank/DDBJ databases">
        <authorList>
            <person name="Scholz U."/>
            <person name="Mascher M."/>
            <person name="Fiebig A."/>
        </authorList>
    </citation>
    <scope>NUCLEOTIDE SEQUENCE</scope>
</reference>
<dbReference type="FunFam" id="3.40.50.2000:FF:000063">
    <property type="entry name" value="Glycosyltransferase"/>
    <property type="match status" value="1"/>
</dbReference>
<dbReference type="GO" id="GO:0035251">
    <property type="term" value="F:UDP-glucosyltransferase activity"/>
    <property type="evidence" value="ECO:0007669"/>
    <property type="project" value="TreeGrafter"/>
</dbReference>
<dbReference type="Gene3D" id="3.40.50.2000">
    <property type="entry name" value="Glycogen Phosphorylase B"/>
    <property type="match status" value="2"/>
</dbReference>
<evidence type="ECO:0000256" key="2">
    <source>
        <dbReference type="ARBA" id="ARBA00022679"/>
    </source>
</evidence>
<sequence length="460" mass="49319">MDQPTMEAPDVDVFFLPYMVPGHYRPMVGIAKLFATRGARASVVAAATDPAALRPLLDWTDLSGRSVQFILLPSSSSSMADLGAVLREPLRRLLREQPPVCLVFDAFFPWAIDVAEEVGVPTFTFHGSSCFTSCCYKMLGLHPPPPQADPVVVPGLPHRVELLRTQLADSTVPFIAAIFSKITESKSRSDGMLVNSFYELEAEYFDTTPQVQGKKSVWPIGPLSLLSDVAATAARDAGEDAGGSLRWLDGKKPGSVVYICFGSMAQLSGAQLGEIGAALETMECPFIWVLKSPPEGGLLEKVTAGGKESRGILITGWAPQNLILGHAAVGAFMTHCGWNSCLEAVAAGVPMVTWPLMAEQFFNEKLVTQVLGAGVGVGSRVWTMNEEERDLIGREDIRRAIARVIDGGEEAAALRRRAAELASSARKAVAEGGSSYENVGCLIDQLRRGEWCKLAAAAGP</sequence>
<evidence type="ECO:0000256" key="3">
    <source>
        <dbReference type="RuleBase" id="RU003718"/>
    </source>
</evidence>
<dbReference type="CDD" id="cd03784">
    <property type="entry name" value="GT1_Gtf-like"/>
    <property type="match status" value="1"/>
</dbReference>
<dbReference type="PANTHER" id="PTHR48047:SF182">
    <property type="entry name" value="GLYCOSYLTRANSFERASE"/>
    <property type="match status" value="1"/>
</dbReference>
<keyword evidence="2 3" id="KW-0808">Transferase</keyword>
<evidence type="ECO:0000256" key="1">
    <source>
        <dbReference type="ARBA" id="ARBA00009995"/>
    </source>
</evidence>
<dbReference type="AlphaFoldDB" id="A0A7I8KCW6"/>
<name>A0A7I8KCW6_SPIIN</name>
<dbReference type="PROSITE" id="PS00375">
    <property type="entry name" value="UDPGT"/>
    <property type="match status" value="1"/>
</dbReference>
<dbReference type="EC" id="2.4.1.-" evidence="4"/>
<dbReference type="PANTHER" id="PTHR48047">
    <property type="entry name" value="GLYCOSYLTRANSFERASE"/>
    <property type="match status" value="1"/>
</dbReference>
<dbReference type="Pfam" id="PF00201">
    <property type="entry name" value="UDPGT"/>
    <property type="match status" value="1"/>
</dbReference>
<dbReference type="InterPro" id="IPR035595">
    <property type="entry name" value="UDP_glycos_trans_CS"/>
</dbReference>
<keyword evidence="6" id="KW-1185">Reference proteome</keyword>
<accession>A0A7I8KCW6</accession>
<comment type="similarity">
    <text evidence="1 3">Belongs to the UDP-glycosyltransferase family.</text>
</comment>
<dbReference type="EMBL" id="LR746267">
    <property type="protein sequence ID" value="CAA7395064.1"/>
    <property type="molecule type" value="Genomic_DNA"/>
</dbReference>
<dbReference type="SUPFAM" id="SSF53756">
    <property type="entry name" value="UDP-Glycosyltransferase/glycogen phosphorylase"/>
    <property type="match status" value="1"/>
</dbReference>
<evidence type="ECO:0000256" key="4">
    <source>
        <dbReference type="RuleBase" id="RU362057"/>
    </source>
</evidence>